<keyword evidence="1" id="KW-0227">DNA damage</keyword>
<reference evidence="3 4" key="1">
    <citation type="submission" date="2023-06" db="EMBL/GenBank/DDBJ databases">
        <title>Roseiconus lacunae JC819 isolated from Gulf of Mannar region, Tamil Nadu.</title>
        <authorList>
            <person name="Pk S."/>
            <person name="Ch S."/>
            <person name="Ch V.R."/>
        </authorList>
    </citation>
    <scope>NUCLEOTIDE SEQUENCE [LARGE SCALE GENOMIC DNA]</scope>
    <source>
        <strain evidence="3 4">JC819</strain>
    </source>
</reference>
<accession>A0ABT7PNC0</accession>
<dbReference type="PANTHER" id="PTHR35369">
    <property type="entry name" value="BLR3025 PROTEIN-RELATED"/>
    <property type="match status" value="1"/>
</dbReference>
<gene>
    <name evidence="3" type="ORF">QTN89_21345</name>
</gene>
<evidence type="ECO:0000313" key="3">
    <source>
        <dbReference type="EMBL" id="MDM4018007.1"/>
    </source>
</evidence>
<sequence length="347" mass="37198">MAIEQQLFSFMEARSGGAKTDLMAPATARSSKATTEPAALAVGDESTIQQDAIEEDPPRETRPASRQEVLQALRSKVGCVNTARESTLTSFSTGCDAIDAWLPGNGLHPASLTEWIAAHDSAAAESMALVAAAHRITMVPTRPLVIVDCEGSFYPPAAVALGIPAERMILLRPRNSGDAIWSIDQSLRSGAVAAVVARLPMRLDDRDGRRLQLASESGTTPGLLVRNFQARQLPSFAETQFYVAEKRRPVFCAGVGSSKTAPHNRPRMGRVSGSQPSEILSITLDRVRGGVTGKHLHVRFDDHANLHSVPISNPQRHETAAKRLASQLAHPTTAKRVATASPKRAVS</sequence>
<dbReference type="RefSeq" id="WP_289165630.1">
    <property type="nucleotide sequence ID" value="NZ_JASZZN010000018.1"/>
</dbReference>
<evidence type="ECO:0008006" key="5">
    <source>
        <dbReference type="Google" id="ProtNLM"/>
    </source>
</evidence>
<dbReference type="SUPFAM" id="SSF52540">
    <property type="entry name" value="P-loop containing nucleoside triphosphate hydrolases"/>
    <property type="match status" value="1"/>
</dbReference>
<feature type="region of interest" description="Disordered" evidence="2">
    <location>
        <begin position="18"/>
        <end position="64"/>
    </location>
</feature>
<feature type="region of interest" description="Disordered" evidence="2">
    <location>
        <begin position="326"/>
        <end position="347"/>
    </location>
</feature>
<protein>
    <recommendedName>
        <fullName evidence="5">Protein ImuA</fullName>
    </recommendedName>
</protein>
<dbReference type="PANTHER" id="PTHR35369:SF3">
    <property type="entry name" value="TRANSLESION DNA SYNTHESIS-ASSOCIATED PROTEIN IMUA"/>
    <property type="match status" value="1"/>
</dbReference>
<evidence type="ECO:0000256" key="2">
    <source>
        <dbReference type="SAM" id="MobiDB-lite"/>
    </source>
</evidence>
<proteinExistence type="predicted"/>
<evidence type="ECO:0000313" key="4">
    <source>
        <dbReference type="Proteomes" id="UP001239462"/>
    </source>
</evidence>
<keyword evidence="4" id="KW-1185">Reference proteome</keyword>
<dbReference type="InterPro" id="IPR050356">
    <property type="entry name" value="SulA_CellDiv_inhibitor"/>
</dbReference>
<dbReference type="Gene3D" id="3.40.50.300">
    <property type="entry name" value="P-loop containing nucleotide triphosphate hydrolases"/>
    <property type="match status" value="1"/>
</dbReference>
<comment type="caution">
    <text evidence="3">The sequence shown here is derived from an EMBL/GenBank/DDBJ whole genome shotgun (WGS) entry which is preliminary data.</text>
</comment>
<dbReference type="InterPro" id="IPR027417">
    <property type="entry name" value="P-loop_NTPase"/>
</dbReference>
<dbReference type="EMBL" id="JASZZN010000018">
    <property type="protein sequence ID" value="MDM4018007.1"/>
    <property type="molecule type" value="Genomic_DNA"/>
</dbReference>
<dbReference type="Proteomes" id="UP001239462">
    <property type="component" value="Unassembled WGS sequence"/>
</dbReference>
<name>A0ABT7PNC0_9BACT</name>
<feature type="region of interest" description="Disordered" evidence="2">
    <location>
        <begin position="255"/>
        <end position="274"/>
    </location>
</feature>
<evidence type="ECO:0000256" key="1">
    <source>
        <dbReference type="ARBA" id="ARBA00022763"/>
    </source>
</evidence>
<organism evidence="3 4">
    <name type="scientific">Roseiconus lacunae</name>
    <dbReference type="NCBI Taxonomy" id="2605694"/>
    <lineage>
        <taxon>Bacteria</taxon>
        <taxon>Pseudomonadati</taxon>
        <taxon>Planctomycetota</taxon>
        <taxon>Planctomycetia</taxon>
        <taxon>Pirellulales</taxon>
        <taxon>Pirellulaceae</taxon>
        <taxon>Roseiconus</taxon>
    </lineage>
</organism>